<organism evidence="8 9">
    <name type="scientific">Croceivirga radicis</name>
    <dbReference type="NCBI Taxonomy" id="1929488"/>
    <lineage>
        <taxon>Bacteria</taxon>
        <taxon>Pseudomonadati</taxon>
        <taxon>Bacteroidota</taxon>
        <taxon>Flavobacteriia</taxon>
        <taxon>Flavobacteriales</taxon>
        <taxon>Flavobacteriaceae</taxon>
        <taxon>Croceivirga</taxon>
    </lineage>
</organism>
<proteinExistence type="predicted"/>
<feature type="transmembrane region" description="Helical" evidence="7">
    <location>
        <begin position="182"/>
        <end position="203"/>
    </location>
</feature>
<dbReference type="PROSITE" id="PS51257">
    <property type="entry name" value="PROKAR_LIPOPROTEIN"/>
    <property type="match status" value="1"/>
</dbReference>
<feature type="transmembrane region" description="Helical" evidence="7">
    <location>
        <begin position="307"/>
        <end position="326"/>
    </location>
</feature>
<dbReference type="EMBL" id="MTBC01000003">
    <property type="protein sequence ID" value="OQD43306.1"/>
    <property type="molecule type" value="Genomic_DNA"/>
</dbReference>
<dbReference type="OrthoDB" id="9787548at2"/>
<name>A0A1V6LTJ9_9FLAO</name>
<sequence length="397" mass="42847">MFKKIGPGVLVAAAFIGPGTITACSLAGVRFGFALLWAILLSILATMVLQEMAARLGLITKMGLADAITKEIGQAWFKYLILGIVLGAILIGNTAYEAGNIGGAVLGLEAIFGPTLNTLYPIIVGSFAIGLLWIGSYKNLERIFIVLIGLMSISFLITAVLTKPKLLPLLEGLFIPRVQTGSWFTVVSLVGTTVVPYNLFLHASLVNKKWKSYRDLKWVQWDTVFSIGIGGLVSMAVIVASAAIPKGEINTVMDLALGLEPLFGAGARFFMGLGLFAAGLTSAITAPLAAAYVANSCFGWKASTKDWRFRSVWLLIILIGVFSLSFDFKPIQIIKFAQVANGLLLPIMAILLLWLVNSKKIMRHYVNTKWQNFTALLIIVLSIVLGLRSIVKVIGIL</sequence>
<dbReference type="AlphaFoldDB" id="A0A1V6LTJ9"/>
<keyword evidence="2" id="KW-0813">Transport</keyword>
<dbReference type="NCBIfam" id="NF037982">
    <property type="entry name" value="Nramp_1"/>
    <property type="match status" value="1"/>
</dbReference>
<feature type="transmembrane region" description="Helical" evidence="7">
    <location>
        <begin position="370"/>
        <end position="391"/>
    </location>
</feature>
<evidence type="ECO:0000256" key="2">
    <source>
        <dbReference type="ARBA" id="ARBA00022448"/>
    </source>
</evidence>
<feature type="transmembrane region" description="Helical" evidence="7">
    <location>
        <begin position="269"/>
        <end position="295"/>
    </location>
</feature>
<feature type="transmembrane region" description="Helical" evidence="7">
    <location>
        <begin position="116"/>
        <end position="136"/>
    </location>
</feature>
<comment type="caution">
    <text evidence="8">The sequence shown here is derived from an EMBL/GenBank/DDBJ whole genome shotgun (WGS) entry which is preliminary data.</text>
</comment>
<dbReference type="GO" id="GO:0034755">
    <property type="term" value="P:iron ion transmembrane transport"/>
    <property type="evidence" value="ECO:0007669"/>
    <property type="project" value="TreeGrafter"/>
</dbReference>
<reference evidence="8 9" key="1">
    <citation type="submission" date="2016-12" db="EMBL/GenBank/DDBJ databases">
        <authorList>
            <person name="Song W.-J."/>
            <person name="Kurnit D.M."/>
        </authorList>
    </citation>
    <scope>NUCLEOTIDE SEQUENCE [LARGE SCALE GENOMIC DNA]</scope>
    <source>
        <strain evidence="8 9">HSG9</strain>
    </source>
</reference>
<evidence type="ECO:0000313" key="8">
    <source>
        <dbReference type="EMBL" id="OQD43306.1"/>
    </source>
</evidence>
<evidence type="ECO:0000256" key="4">
    <source>
        <dbReference type="ARBA" id="ARBA00022847"/>
    </source>
</evidence>
<evidence type="ECO:0000256" key="6">
    <source>
        <dbReference type="ARBA" id="ARBA00023136"/>
    </source>
</evidence>
<dbReference type="Proteomes" id="UP000191680">
    <property type="component" value="Unassembled WGS sequence"/>
</dbReference>
<dbReference type="PRINTS" id="PR00447">
    <property type="entry name" value="NATRESASSCMP"/>
</dbReference>
<evidence type="ECO:0000256" key="1">
    <source>
        <dbReference type="ARBA" id="ARBA00004141"/>
    </source>
</evidence>
<gene>
    <name evidence="8" type="ORF">BUL40_05570</name>
</gene>
<feature type="transmembrane region" description="Helical" evidence="7">
    <location>
        <begin position="33"/>
        <end position="54"/>
    </location>
</feature>
<feature type="transmembrane region" description="Helical" evidence="7">
    <location>
        <begin position="224"/>
        <end position="244"/>
    </location>
</feature>
<dbReference type="GO" id="GO:0015086">
    <property type="term" value="F:cadmium ion transmembrane transporter activity"/>
    <property type="evidence" value="ECO:0007669"/>
    <property type="project" value="TreeGrafter"/>
</dbReference>
<evidence type="ECO:0000256" key="3">
    <source>
        <dbReference type="ARBA" id="ARBA00022692"/>
    </source>
</evidence>
<comment type="subcellular location">
    <subcellularLocation>
        <location evidence="1">Membrane</location>
        <topology evidence="1">Multi-pass membrane protein</topology>
    </subcellularLocation>
</comment>
<feature type="transmembrane region" description="Helical" evidence="7">
    <location>
        <begin position="143"/>
        <end position="162"/>
    </location>
</feature>
<dbReference type="PANTHER" id="PTHR11706">
    <property type="entry name" value="SOLUTE CARRIER PROTEIN FAMILY 11 MEMBER"/>
    <property type="match status" value="1"/>
</dbReference>
<dbReference type="PANTHER" id="PTHR11706:SF33">
    <property type="entry name" value="NATURAL RESISTANCE-ASSOCIATED MACROPHAGE PROTEIN 2"/>
    <property type="match status" value="1"/>
</dbReference>
<dbReference type="RefSeq" id="WP_080318421.1">
    <property type="nucleotide sequence ID" value="NZ_MTBC01000003.1"/>
</dbReference>
<keyword evidence="4" id="KW-0769">Symport</keyword>
<keyword evidence="6 7" id="KW-0472">Membrane</keyword>
<evidence type="ECO:0000256" key="5">
    <source>
        <dbReference type="ARBA" id="ARBA00022989"/>
    </source>
</evidence>
<protein>
    <submittedName>
        <fullName evidence="8">Manganese transporter</fullName>
    </submittedName>
</protein>
<dbReference type="GO" id="GO:0005886">
    <property type="term" value="C:plasma membrane"/>
    <property type="evidence" value="ECO:0007669"/>
    <property type="project" value="TreeGrafter"/>
</dbReference>
<feature type="transmembrane region" description="Helical" evidence="7">
    <location>
        <begin position="338"/>
        <end position="358"/>
    </location>
</feature>
<dbReference type="InterPro" id="IPR001046">
    <property type="entry name" value="NRAMP_fam"/>
</dbReference>
<feature type="transmembrane region" description="Helical" evidence="7">
    <location>
        <begin position="75"/>
        <end position="96"/>
    </location>
</feature>
<dbReference type="GO" id="GO:0015293">
    <property type="term" value="F:symporter activity"/>
    <property type="evidence" value="ECO:0007669"/>
    <property type="project" value="UniProtKB-KW"/>
</dbReference>
<accession>A0A1V6LTJ9</accession>
<evidence type="ECO:0000313" key="9">
    <source>
        <dbReference type="Proteomes" id="UP000191680"/>
    </source>
</evidence>
<keyword evidence="5 7" id="KW-1133">Transmembrane helix</keyword>
<dbReference type="GO" id="GO:0005384">
    <property type="term" value="F:manganese ion transmembrane transporter activity"/>
    <property type="evidence" value="ECO:0007669"/>
    <property type="project" value="TreeGrafter"/>
</dbReference>
<keyword evidence="9" id="KW-1185">Reference proteome</keyword>
<keyword evidence="3 7" id="KW-0812">Transmembrane</keyword>
<evidence type="ECO:0000256" key="7">
    <source>
        <dbReference type="SAM" id="Phobius"/>
    </source>
</evidence>
<dbReference type="Pfam" id="PF01566">
    <property type="entry name" value="Nramp"/>
    <property type="match status" value="1"/>
</dbReference>